<evidence type="ECO:0000313" key="2">
    <source>
        <dbReference type="Proteomes" id="UP000509346"/>
    </source>
</evidence>
<reference evidence="1 2" key="1">
    <citation type="submission" date="2020-07" db="EMBL/GenBank/DDBJ databases">
        <title>Halosimplex litoreum sp. nov. and Halosimplex rubrum sp. nov., isolated from different salt environments.</title>
        <authorList>
            <person name="Cui H."/>
        </authorList>
    </citation>
    <scope>NUCLEOTIDE SEQUENCE [LARGE SCALE GENOMIC DNA]</scope>
    <source>
        <strain evidence="1 2">R2</strain>
    </source>
</reference>
<gene>
    <name evidence="1" type="ORF">HZS54_10615</name>
</gene>
<name>A0A7D5PAV7_9EURY</name>
<dbReference type="RefSeq" id="WP_179922513.1">
    <property type="nucleotide sequence ID" value="NZ_CP058909.1"/>
</dbReference>
<dbReference type="AlphaFoldDB" id="A0A7D5PAV7"/>
<accession>A0A7D5PAV7</accession>
<keyword evidence="2" id="KW-1185">Reference proteome</keyword>
<dbReference type="Proteomes" id="UP000509346">
    <property type="component" value="Chromosome"/>
</dbReference>
<organism evidence="1 2">
    <name type="scientific">Halosimplex pelagicum</name>
    <dbReference type="NCBI Taxonomy" id="869886"/>
    <lineage>
        <taxon>Archaea</taxon>
        <taxon>Methanobacteriati</taxon>
        <taxon>Methanobacteriota</taxon>
        <taxon>Stenosarchaea group</taxon>
        <taxon>Halobacteria</taxon>
        <taxon>Halobacteriales</taxon>
        <taxon>Haloarculaceae</taxon>
        <taxon>Halosimplex</taxon>
    </lineage>
</organism>
<dbReference type="GeneID" id="56083046"/>
<protein>
    <submittedName>
        <fullName evidence="1">Uncharacterized protein</fullName>
    </submittedName>
</protein>
<evidence type="ECO:0000313" key="1">
    <source>
        <dbReference type="EMBL" id="QLH82045.1"/>
    </source>
</evidence>
<dbReference type="KEGG" id="hpel:HZS54_10615"/>
<proteinExistence type="predicted"/>
<sequence>MGEGGSMYFYESRTLRKETMIQREMTPVTPDLESVLIIRSFYINRNAIIPVAGKNIKSKLYI</sequence>
<dbReference type="EMBL" id="CP058909">
    <property type="protein sequence ID" value="QLH82045.1"/>
    <property type="molecule type" value="Genomic_DNA"/>
</dbReference>